<dbReference type="AlphaFoldDB" id="X1L3F0"/>
<dbReference type="EMBL" id="BARV01005292">
    <property type="protein sequence ID" value="GAI13468.1"/>
    <property type="molecule type" value="Genomic_DNA"/>
</dbReference>
<accession>X1L3F0</accession>
<proteinExistence type="predicted"/>
<organism evidence="1">
    <name type="scientific">marine sediment metagenome</name>
    <dbReference type="NCBI Taxonomy" id="412755"/>
    <lineage>
        <taxon>unclassified sequences</taxon>
        <taxon>metagenomes</taxon>
        <taxon>ecological metagenomes</taxon>
    </lineage>
</organism>
<reference evidence="1" key="1">
    <citation type="journal article" date="2014" name="Front. Microbiol.">
        <title>High frequency of phylogenetically diverse reductive dehalogenase-homologous genes in deep subseafloor sedimentary metagenomes.</title>
        <authorList>
            <person name="Kawai M."/>
            <person name="Futagami T."/>
            <person name="Toyoda A."/>
            <person name="Takaki Y."/>
            <person name="Nishi S."/>
            <person name="Hori S."/>
            <person name="Arai W."/>
            <person name="Tsubouchi T."/>
            <person name="Morono Y."/>
            <person name="Uchiyama I."/>
            <person name="Ito T."/>
            <person name="Fujiyama A."/>
            <person name="Inagaki F."/>
            <person name="Takami H."/>
        </authorList>
    </citation>
    <scope>NUCLEOTIDE SEQUENCE</scope>
    <source>
        <strain evidence="1">Expedition CK06-06</strain>
    </source>
</reference>
<protein>
    <submittedName>
        <fullName evidence="1">Uncharacterized protein</fullName>
    </submittedName>
</protein>
<gene>
    <name evidence="1" type="ORF">S06H3_11097</name>
</gene>
<evidence type="ECO:0000313" key="1">
    <source>
        <dbReference type="EMBL" id="GAI13468.1"/>
    </source>
</evidence>
<name>X1L3F0_9ZZZZ</name>
<sequence length="100" mass="11306">MALKALARGAWEKDEKRNWSKCWYAPVDSFEEASLALRFTLSLPVTSAVSPSHAELLWLTCDIADSFKTISPEEKDVLKNRSQSIDTILQELKICYQIGT</sequence>
<comment type="caution">
    <text evidence="1">The sequence shown here is derived from an EMBL/GenBank/DDBJ whole genome shotgun (WGS) entry which is preliminary data.</text>
</comment>